<dbReference type="Proteomes" id="UP000711047">
    <property type="component" value="Unassembled WGS sequence"/>
</dbReference>
<evidence type="ECO:0000313" key="1">
    <source>
        <dbReference type="EMBL" id="NQX45453.1"/>
    </source>
</evidence>
<organism evidence="1 2">
    <name type="scientific">Paenibacillus tritici</name>
    <dbReference type="NCBI Taxonomy" id="1873425"/>
    <lineage>
        <taxon>Bacteria</taxon>
        <taxon>Bacillati</taxon>
        <taxon>Bacillota</taxon>
        <taxon>Bacilli</taxon>
        <taxon>Bacillales</taxon>
        <taxon>Paenibacillaceae</taxon>
        <taxon>Paenibacillus</taxon>
    </lineage>
</organism>
<dbReference type="RefSeq" id="WP_173130870.1">
    <property type="nucleotide sequence ID" value="NZ_JABMKX010000004.1"/>
</dbReference>
<keyword evidence="2" id="KW-1185">Reference proteome</keyword>
<accession>A0ABX2DN37</accession>
<evidence type="ECO:0008006" key="3">
    <source>
        <dbReference type="Google" id="ProtNLM"/>
    </source>
</evidence>
<dbReference type="Gene3D" id="3.40.30.10">
    <property type="entry name" value="Glutaredoxin"/>
    <property type="match status" value="1"/>
</dbReference>
<reference evidence="1 2" key="1">
    <citation type="submission" date="2020-05" db="EMBL/GenBank/DDBJ databases">
        <title>Paenibacillus glebae, sp. nov., Paenibacillus humi sp. nov., Paenibacillus pedi sp. nov., Paenibacillus terrestris sp. nov. and Paenibacillus terricola sp. nov., isolated from a forest top soil sample.</title>
        <authorList>
            <person name="Qi S."/>
            <person name="Carlier A."/>
            <person name="Cnockaert M."/>
            <person name="Vandamme P."/>
        </authorList>
    </citation>
    <scope>NUCLEOTIDE SEQUENCE [LARGE SCALE GENOMIC DNA]</scope>
    <source>
        <strain evidence="1 2">LMG 29502</strain>
    </source>
</reference>
<protein>
    <recommendedName>
        <fullName evidence="3">Thioredoxin domain-containing protein</fullName>
    </recommendedName>
</protein>
<dbReference type="EMBL" id="JABMKX010000004">
    <property type="protein sequence ID" value="NQX45453.1"/>
    <property type="molecule type" value="Genomic_DNA"/>
</dbReference>
<gene>
    <name evidence="1" type="ORF">HQN87_08940</name>
</gene>
<dbReference type="InterPro" id="IPR036249">
    <property type="entry name" value="Thioredoxin-like_sf"/>
</dbReference>
<dbReference type="SUPFAM" id="SSF52833">
    <property type="entry name" value="Thioredoxin-like"/>
    <property type="match status" value="2"/>
</dbReference>
<sequence>MFLIQLSIFFQWTLNIVIVYLLIKIIKKSSIQEIPSSIQAAQPIEKYEVSNSENFNMDIGSIFPEKSLVTIGGNLLHIKQSDFKGTILFISVHGCESCEILYQNINSIIDSYVDYQIGLIMVGPYEKMMEKQHYYQLVVPIHHIEMHQMEKFGTRTFPFCYILSGEGIILNKRPIQDSSNIQIMIEEMKNEILADNFSFRENTLSLSESSTLDIGTLFPYKVLITISDGLLHIIQSNYKSTILLFSIHGCESCETLYQNIKLIREENALYQIGLVMVGPYEKMMEKKQLYHLDIPIHHIEMDQMEKFQTRTFPFCYIISGDGTILNKRPIQDFAGVQILLEEIERELAIG</sequence>
<name>A0ABX2DN37_9BACL</name>
<comment type="caution">
    <text evidence="1">The sequence shown here is derived from an EMBL/GenBank/DDBJ whole genome shotgun (WGS) entry which is preliminary data.</text>
</comment>
<proteinExistence type="predicted"/>
<evidence type="ECO:0000313" key="2">
    <source>
        <dbReference type="Proteomes" id="UP000711047"/>
    </source>
</evidence>